<sequence>NYSQGLKFKYSFASYELIISWLKNLQIPPQISSKNKINTYADNVHAWLRNTRASLQHTAKANEIEAHTSYLLYSTPQILVYFQIAFNPVLAHISIYIFMYISGIHTYVQRLEHAVRVLSIYFQFLLLRYTNNSRHTDLHLRRFAFIKLEIKTGFRKKQQQKTIQISSNRELSNQKVVDTSALCASTPIL</sequence>
<gene>
    <name evidence="2" type="ORF">c0_g1_i1</name>
</gene>
<protein>
    <submittedName>
        <fullName evidence="2">Uncharacterized protein</fullName>
    </submittedName>
</protein>
<accession>A0A0K8W8S6</accession>
<keyword evidence="1" id="KW-0472">Membrane</keyword>
<organism evidence="2">
    <name type="scientific">Bactrocera latifrons</name>
    <name type="common">Malaysian fruit fly</name>
    <name type="synonym">Chaetodacus latifrons</name>
    <dbReference type="NCBI Taxonomy" id="174628"/>
    <lineage>
        <taxon>Eukaryota</taxon>
        <taxon>Metazoa</taxon>
        <taxon>Ecdysozoa</taxon>
        <taxon>Arthropoda</taxon>
        <taxon>Hexapoda</taxon>
        <taxon>Insecta</taxon>
        <taxon>Pterygota</taxon>
        <taxon>Neoptera</taxon>
        <taxon>Endopterygota</taxon>
        <taxon>Diptera</taxon>
        <taxon>Brachycera</taxon>
        <taxon>Muscomorpha</taxon>
        <taxon>Tephritoidea</taxon>
        <taxon>Tephritidae</taxon>
        <taxon>Bactrocera</taxon>
        <taxon>Bactrocera</taxon>
    </lineage>
</organism>
<reference evidence="2" key="1">
    <citation type="submission" date="2015-06" db="EMBL/GenBank/DDBJ databases">
        <authorList>
            <person name="Hoefler B.C."/>
            <person name="Straight P.D."/>
        </authorList>
    </citation>
    <scope>NUCLEOTIDE SEQUENCE</scope>
</reference>
<evidence type="ECO:0000256" key="1">
    <source>
        <dbReference type="SAM" id="Phobius"/>
    </source>
</evidence>
<name>A0A0K8W8S6_BACLA</name>
<feature type="non-terminal residue" evidence="2">
    <location>
        <position position="1"/>
    </location>
</feature>
<feature type="transmembrane region" description="Helical" evidence="1">
    <location>
        <begin position="78"/>
        <end position="101"/>
    </location>
</feature>
<keyword evidence="1" id="KW-1133">Transmembrane helix</keyword>
<dbReference type="EMBL" id="GDHF01004827">
    <property type="protein sequence ID" value="JAI47487.1"/>
    <property type="molecule type" value="Transcribed_RNA"/>
</dbReference>
<evidence type="ECO:0000313" key="2">
    <source>
        <dbReference type="EMBL" id="JAI47487.1"/>
    </source>
</evidence>
<keyword evidence="1" id="KW-0812">Transmembrane</keyword>
<dbReference type="AlphaFoldDB" id="A0A0K8W8S6"/>
<proteinExistence type="predicted"/>